<evidence type="ECO:0000256" key="4">
    <source>
        <dbReference type="ARBA" id="ARBA00022438"/>
    </source>
</evidence>
<dbReference type="Pfam" id="PF02789">
    <property type="entry name" value="Peptidase_M17_N"/>
    <property type="match status" value="1"/>
</dbReference>
<comment type="function">
    <text evidence="7 8">Presumably involved in the processing and regular turnover of intracellular proteins. Catalyzes the removal of unsubstituted N-terminal amino acids from various peptides.</text>
</comment>
<sequence length="500" mass="51175">MPRLNVADQLVAKNKSDALVVLAVQDGAQAQVAATPALESEAREHIDANLLALSATGAVDEIIRLAGVPGVQGTVVVTGSGLAGAPSDDDTEALRRAAGAAVRAVSGKAATVTIAFPSSSAVQVVATAEGALFGSYNFTTYKSNGGDTKPISKITVLTSLAKDKDVKSGVQQAQVVATHRAWAQDLVNTPPLDLYPDSFATSVKEHFAGSKVKVKVLDEKALAKESCGGLIGVGRGSARPPRMVVLTYEPTRAKSHLAFVGKGITFDSGGLCIKPAEGMVTMKCDMAGAAAVAAATAAIAELGLPVAVTTYLCLAENLTGSDAQRPGDVVTMPNGRTVEIINTDAEGRLVMADGLALASRQEPDLLIDVATLTGAAVLSLGTRTAAVLGNNDGVRDEVLAAAGAAGEDLWPIPLLQHLRSGMKSLVADTKHTGARQGGMIVASLFLQDFVGDDADGAQLPWAHLDIAGPAYSTDDAYGYVGKGASGYGVRTLVQLARSRG</sequence>
<comment type="cofactor">
    <cofactor evidence="8">
        <name>Mn(2+)</name>
        <dbReference type="ChEBI" id="CHEBI:29035"/>
    </cofactor>
    <text evidence="8">Binds 2 manganese ions per subunit.</text>
</comment>
<evidence type="ECO:0000256" key="8">
    <source>
        <dbReference type="HAMAP-Rule" id="MF_00181"/>
    </source>
</evidence>
<keyword evidence="6 8" id="KW-0378">Hydrolase</keyword>
<feature type="active site" evidence="8">
    <location>
        <position position="348"/>
    </location>
</feature>
<dbReference type="EC" id="3.4.11.1" evidence="8"/>
<keyword evidence="8" id="KW-0464">Manganese</keyword>
<dbReference type="CDD" id="cd00433">
    <property type="entry name" value="Peptidase_M17"/>
    <property type="match status" value="1"/>
</dbReference>
<evidence type="ECO:0000256" key="1">
    <source>
        <dbReference type="ARBA" id="ARBA00000135"/>
    </source>
</evidence>
<feature type="binding site" evidence="8">
    <location>
        <position position="346"/>
    </location>
    <ligand>
        <name>Mn(2+)</name>
        <dbReference type="ChEBI" id="CHEBI:29035"/>
        <label>2</label>
    </ligand>
</feature>
<evidence type="ECO:0000256" key="2">
    <source>
        <dbReference type="ARBA" id="ARBA00000967"/>
    </source>
</evidence>
<evidence type="ECO:0000259" key="9">
    <source>
        <dbReference type="PROSITE" id="PS00631"/>
    </source>
</evidence>
<dbReference type="SUPFAM" id="SSF52949">
    <property type="entry name" value="Macro domain-like"/>
    <property type="match status" value="1"/>
</dbReference>
<feature type="binding site" evidence="8">
    <location>
        <position position="267"/>
    </location>
    <ligand>
        <name>Mn(2+)</name>
        <dbReference type="ChEBI" id="CHEBI:29035"/>
        <label>2</label>
    </ligand>
</feature>
<proteinExistence type="inferred from homology"/>
<keyword evidence="11" id="KW-1185">Reference proteome</keyword>
<keyword evidence="8" id="KW-0479">Metal-binding</keyword>
<dbReference type="RefSeq" id="WP_382402325.1">
    <property type="nucleotide sequence ID" value="NZ_JBHSWH010000001.1"/>
</dbReference>
<dbReference type="InterPro" id="IPR023042">
    <property type="entry name" value="Peptidase_M17_leu_NH2_pept"/>
</dbReference>
<dbReference type="EC" id="3.4.11.10" evidence="8"/>
<comment type="subcellular location">
    <subcellularLocation>
        <location evidence="8">Cytoplasm</location>
    </subcellularLocation>
</comment>
<feature type="binding site" evidence="8">
    <location>
        <position position="267"/>
    </location>
    <ligand>
        <name>Mn(2+)</name>
        <dbReference type="ChEBI" id="CHEBI:29035"/>
        <label>1</label>
    </ligand>
</feature>
<dbReference type="GO" id="GO:0004177">
    <property type="term" value="F:aminopeptidase activity"/>
    <property type="evidence" value="ECO:0007669"/>
    <property type="project" value="UniProtKB-KW"/>
</dbReference>
<dbReference type="Pfam" id="PF00883">
    <property type="entry name" value="Peptidase_M17"/>
    <property type="match status" value="1"/>
</dbReference>
<dbReference type="InterPro" id="IPR008283">
    <property type="entry name" value="Peptidase_M17_N"/>
</dbReference>
<organism evidence="10 11">
    <name type="scientific">Flexivirga alba</name>
    <dbReference type="NCBI Taxonomy" id="702742"/>
    <lineage>
        <taxon>Bacteria</taxon>
        <taxon>Bacillati</taxon>
        <taxon>Actinomycetota</taxon>
        <taxon>Actinomycetes</taxon>
        <taxon>Micrococcales</taxon>
        <taxon>Dermacoccaceae</taxon>
        <taxon>Flexivirga</taxon>
    </lineage>
</organism>
<evidence type="ECO:0000256" key="6">
    <source>
        <dbReference type="ARBA" id="ARBA00022801"/>
    </source>
</evidence>
<dbReference type="Gene3D" id="3.40.630.10">
    <property type="entry name" value="Zn peptidases"/>
    <property type="match status" value="1"/>
</dbReference>
<comment type="similarity">
    <text evidence="3 8">Belongs to the peptidase M17 family.</text>
</comment>
<name>A0ABW2AHQ4_9MICO</name>
<dbReference type="PANTHER" id="PTHR11963:SF23">
    <property type="entry name" value="CYTOSOL AMINOPEPTIDASE"/>
    <property type="match status" value="1"/>
</dbReference>
<dbReference type="SUPFAM" id="SSF53187">
    <property type="entry name" value="Zn-dependent exopeptidases"/>
    <property type="match status" value="1"/>
</dbReference>
<dbReference type="InterPro" id="IPR043472">
    <property type="entry name" value="Macro_dom-like"/>
</dbReference>
<keyword evidence="5 8" id="KW-0645">Protease</keyword>
<gene>
    <name evidence="8" type="primary">pepA</name>
    <name evidence="10" type="ORF">ACFQDH_14065</name>
</gene>
<dbReference type="HAMAP" id="MF_00181">
    <property type="entry name" value="Cytosol_peptidase_M17"/>
    <property type="match status" value="1"/>
</dbReference>
<dbReference type="Proteomes" id="UP001596298">
    <property type="component" value="Unassembled WGS sequence"/>
</dbReference>
<dbReference type="PROSITE" id="PS00631">
    <property type="entry name" value="CYTOSOL_AP"/>
    <property type="match status" value="1"/>
</dbReference>
<keyword evidence="8" id="KW-0963">Cytoplasm</keyword>
<feature type="binding site" evidence="8">
    <location>
        <position position="344"/>
    </location>
    <ligand>
        <name>Mn(2+)</name>
        <dbReference type="ChEBI" id="CHEBI:29035"/>
        <label>1</label>
    </ligand>
</feature>
<evidence type="ECO:0000256" key="5">
    <source>
        <dbReference type="ARBA" id="ARBA00022670"/>
    </source>
</evidence>
<evidence type="ECO:0000256" key="7">
    <source>
        <dbReference type="ARBA" id="ARBA00049972"/>
    </source>
</evidence>
<evidence type="ECO:0000313" key="11">
    <source>
        <dbReference type="Proteomes" id="UP001596298"/>
    </source>
</evidence>
<dbReference type="EMBL" id="JBHSWH010000001">
    <property type="protein sequence ID" value="MFC6706351.1"/>
    <property type="molecule type" value="Genomic_DNA"/>
</dbReference>
<feature type="binding site" evidence="8">
    <location>
        <position position="262"/>
    </location>
    <ligand>
        <name>Mn(2+)</name>
        <dbReference type="ChEBI" id="CHEBI:29035"/>
        <label>2</label>
    </ligand>
</feature>
<protein>
    <recommendedName>
        <fullName evidence="8">Probable cytosol aminopeptidase</fullName>
        <ecNumber evidence="8">3.4.11.1</ecNumber>
    </recommendedName>
    <alternativeName>
        <fullName evidence="8">Leucine aminopeptidase</fullName>
        <shortName evidence="8">LAP</shortName>
        <ecNumber evidence="8">3.4.11.10</ecNumber>
    </alternativeName>
    <alternativeName>
        <fullName evidence="8">Leucyl aminopeptidase</fullName>
    </alternativeName>
</protein>
<accession>A0ABW2AHQ4</accession>
<comment type="caution">
    <text evidence="10">The sequence shown here is derived from an EMBL/GenBank/DDBJ whole genome shotgun (WGS) entry which is preliminary data.</text>
</comment>
<dbReference type="InterPro" id="IPR000819">
    <property type="entry name" value="Peptidase_M17_C"/>
</dbReference>
<dbReference type="PRINTS" id="PR00481">
    <property type="entry name" value="LAMNOPPTDASE"/>
</dbReference>
<dbReference type="Gene3D" id="3.40.220.10">
    <property type="entry name" value="Leucine Aminopeptidase, subunit E, domain 1"/>
    <property type="match status" value="1"/>
</dbReference>
<reference evidence="11" key="1">
    <citation type="journal article" date="2019" name="Int. J. Syst. Evol. Microbiol.">
        <title>The Global Catalogue of Microorganisms (GCM) 10K type strain sequencing project: providing services to taxonomists for standard genome sequencing and annotation.</title>
        <authorList>
            <consortium name="The Broad Institute Genomics Platform"/>
            <consortium name="The Broad Institute Genome Sequencing Center for Infectious Disease"/>
            <person name="Wu L."/>
            <person name="Ma J."/>
        </authorList>
    </citation>
    <scope>NUCLEOTIDE SEQUENCE [LARGE SCALE GENOMIC DNA]</scope>
    <source>
        <strain evidence="11">CCUG 58127</strain>
    </source>
</reference>
<dbReference type="NCBIfam" id="NF002073">
    <property type="entry name" value="PRK00913.1-2"/>
    <property type="match status" value="1"/>
</dbReference>
<feature type="binding site" evidence="8">
    <location>
        <position position="285"/>
    </location>
    <ligand>
        <name>Mn(2+)</name>
        <dbReference type="ChEBI" id="CHEBI:29035"/>
        <label>2</label>
    </ligand>
</feature>
<evidence type="ECO:0000313" key="10">
    <source>
        <dbReference type="EMBL" id="MFC6706351.1"/>
    </source>
</evidence>
<feature type="domain" description="Cytosol aminopeptidase" evidence="9">
    <location>
        <begin position="342"/>
        <end position="349"/>
    </location>
</feature>
<feature type="binding site" evidence="8">
    <location>
        <position position="346"/>
    </location>
    <ligand>
        <name>Mn(2+)</name>
        <dbReference type="ChEBI" id="CHEBI:29035"/>
        <label>1</label>
    </ligand>
</feature>
<dbReference type="PANTHER" id="PTHR11963">
    <property type="entry name" value="LEUCINE AMINOPEPTIDASE-RELATED"/>
    <property type="match status" value="1"/>
</dbReference>
<evidence type="ECO:0000256" key="3">
    <source>
        <dbReference type="ARBA" id="ARBA00009528"/>
    </source>
</evidence>
<feature type="active site" evidence="8">
    <location>
        <position position="274"/>
    </location>
</feature>
<comment type="catalytic activity">
    <reaction evidence="2 8">
        <text>Release of an N-terminal amino acid, preferentially leucine, but not glutamic or aspartic acids.</text>
        <dbReference type="EC" id="3.4.11.10"/>
    </reaction>
</comment>
<dbReference type="InterPro" id="IPR011356">
    <property type="entry name" value="Leucine_aapep/pepB"/>
</dbReference>
<keyword evidence="4 8" id="KW-0031">Aminopeptidase</keyword>
<comment type="catalytic activity">
    <reaction evidence="1 8">
        <text>Release of an N-terminal amino acid, Xaa-|-Yaa-, in which Xaa is preferably Leu, but may be other amino acids including Pro although not Arg or Lys, and Yaa may be Pro. Amino acid amides and methyl esters are also readily hydrolyzed, but rates on arylamides are exceedingly low.</text>
        <dbReference type="EC" id="3.4.11.1"/>
    </reaction>
</comment>